<feature type="region of interest" description="Disordered" evidence="1">
    <location>
        <begin position="1"/>
        <end position="44"/>
    </location>
</feature>
<keyword evidence="3" id="KW-1185">Reference proteome</keyword>
<evidence type="ECO:0000256" key="1">
    <source>
        <dbReference type="SAM" id="MobiDB-lite"/>
    </source>
</evidence>
<proteinExistence type="predicted"/>
<dbReference type="SUPFAM" id="SSF46689">
    <property type="entry name" value="Homeodomain-like"/>
    <property type="match status" value="1"/>
</dbReference>
<dbReference type="AlphaFoldDB" id="A0A9W6YJ68"/>
<comment type="caution">
    <text evidence="2">The sequence shown here is derived from an EMBL/GenBank/DDBJ whole genome shotgun (WGS) entry which is preliminary data.</text>
</comment>
<dbReference type="OrthoDB" id="125347at2759"/>
<name>A0A9W6YJ68_9STRA</name>
<dbReference type="Proteomes" id="UP001165083">
    <property type="component" value="Unassembled WGS sequence"/>
</dbReference>
<accession>A0A9W6YJ68</accession>
<feature type="compositionally biased region" description="Polar residues" evidence="1">
    <location>
        <begin position="25"/>
        <end position="43"/>
    </location>
</feature>
<feature type="compositionally biased region" description="Basic residues" evidence="1">
    <location>
        <begin position="1"/>
        <end position="11"/>
    </location>
</feature>
<protein>
    <submittedName>
        <fullName evidence="2">Unnamed protein product</fullName>
    </submittedName>
</protein>
<dbReference type="InterPro" id="IPR009057">
    <property type="entry name" value="Homeodomain-like_sf"/>
</dbReference>
<organism evidence="2 3">
    <name type="scientific">Phytophthora lilii</name>
    <dbReference type="NCBI Taxonomy" id="2077276"/>
    <lineage>
        <taxon>Eukaryota</taxon>
        <taxon>Sar</taxon>
        <taxon>Stramenopiles</taxon>
        <taxon>Oomycota</taxon>
        <taxon>Peronosporomycetes</taxon>
        <taxon>Peronosporales</taxon>
        <taxon>Peronosporaceae</taxon>
        <taxon>Phytophthora</taxon>
    </lineage>
</organism>
<sequence length="187" mass="20326">MMHPPRGKTRLRHVDRWADDHRDVSSSQALGSTEAAQGTQKNEIGNAARLNVSSQPHLRSFSALFSETQSTGARGYAESTPATAPSRNQDLHQRALSMGGSLSSLNQEIPMGRRATGSSLRTATARSTRAVSVHITSDEDRCQIIERIAGGEQQAGLAREFGVTRAAVCHIQKHQFEILARPVAQQM</sequence>
<gene>
    <name evidence="2" type="ORF">Plil01_001808700</name>
</gene>
<reference evidence="2" key="1">
    <citation type="submission" date="2023-04" db="EMBL/GenBank/DDBJ databases">
        <title>Phytophthora lilii NBRC 32176.</title>
        <authorList>
            <person name="Ichikawa N."/>
            <person name="Sato H."/>
            <person name="Tonouchi N."/>
        </authorList>
    </citation>
    <scope>NUCLEOTIDE SEQUENCE</scope>
    <source>
        <strain evidence="2">NBRC 32176</strain>
    </source>
</reference>
<evidence type="ECO:0000313" key="3">
    <source>
        <dbReference type="Proteomes" id="UP001165083"/>
    </source>
</evidence>
<evidence type="ECO:0000313" key="2">
    <source>
        <dbReference type="EMBL" id="GMF65419.1"/>
    </source>
</evidence>
<dbReference type="EMBL" id="BSXW01012466">
    <property type="protein sequence ID" value="GMF65419.1"/>
    <property type="molecule type" value="Genomic_DNA"/>
</dbReference>
<feature type="compositionally biased region" description="Basic and acidic residues" evidence="1">
    <location>
        <begin position="12"/>
        <end position="24"/>
    </location>
</feature>